<proteinExistence type="predicted"/>
<dbReference type="AlphaFoldDB" id="A0A495E7G8"/>
<evidence type="ECO:0000313" key="2">
    <source>
        <dbReference type="EMBL" id="RKR12736.1"/>
    </source>
</evidence>
<feature type="region of interest" description="Disordered" evidence="1">
    <location>
        <begin position="1"/>
        <end position="38"/>
    </location>
</feature>
<accession>A0A495E7G8</accession>
<name>A0A495E7G8_9MICC</name>
<dbReference type="EMBL" id="RBIR01000011">
    <property type="protein sequence ID" value="RKR12736.1"/>
    <property type="molecule type" value="Genomic_DNA"/>
</dbReference>
<reference evidence="2 3" key="1">
    <citation type="submission" date="2018-10" db="EMBL/GenBank/DDBJ databases">
        <title>Genomic Encyclopedia of Type Strains, Phase IV (KMG-IV): sequencing the most valuable type-strain genomes for metagenomic binning, comparative biology and taxonomic classification.</title>
        <authorList>
            <person name="Goeker M."/>
        </authorList>
    </citation>
    <scope>NUCLEOTIDE SEQUENCE [LARGE SCALE GENOMIC DNA]</scope>
    <source>
        <strain evidence="2 3">DSM 25586</strain>
    </source>
</reference>
<dbReference type="Proteomes" id="UP000276055">
    <property type="component" value="Unassembled WGS sequence"/>
</dbReference>
<gene>
    <name evidence="2" type="ORF">C8D78_3642</name>
</gene>
<protein>
    <submittedName>
        <fullName evidence="2">Uncharacterized protein</fullName>
    </submittedName>
</protein>
<organism evidence="2 3">
    <name type="scientific">Arthrobacter oryzae</name>
    <dbReference type="NCBI Taxonomy" id="409290"/>
    <lineage>
        <taxon>Bacteria</taxon>
        <taxon>Bacillati</taxon>
        <taxon>Actinomycetota</taxon>
        <taxon>Actinomycetes</taxon>
        <taxon>Micrococcales</taxon>
        <taxon>Micrococcaceae</taxon>
        <taxon>Arthrobacter</taxon>
    </lineage>
</organism>
<evidence type="ECO:0000256" key="1">
    <source>
        <dbReference type="SAM" id="MobiDB-lite"/>
    </source>
</evidence>
<comment type="caution">
    <text evidence="2">The sequence shown here is derived from an EMBL/GenBank/DDBJ whole genome shotgun (WGS) entry which is preliminary data.</text>
</comment>
<sequence>MALGRRLSRQRTGLRGQSAYFKTNPAQAPGTEPDSPSQVLDRAVVVRDAWRMPTRDVLGIATAATALAVLSGCAAPAAPQSNVPTSPTTTTVSSIPFALFTHCGIHEARVRDTFFAADQPLDDGHGNPPAGWGNPYQSGTITVEGSRAVFRDGSGHTVAFHERRGATSFLKTCS</sequence>
<evidence type="ECO:0000313" key="3">
    <source>
        <dbReference type="Proteomes" id="UP000276055"/>
    </source>
</evidence>